<dbReference type="InterPro" id="IPR051550">
    <property type="entry name" value="SCF-Subunits/Alg-Epimerases"/>
</dbReference>
<feature type="domain" description="Carbohydrate-binding/sugar hydrolysis" evidence="3">
    <location>
        <begin position="582"/>
        <end position="703"/>
    </location>
</feature>
<comment type="caution">
    <text evidence="4">The sequence shown here is derived from an EMBL/GenBank/DDBJ whole genome shotgun (WGS) entry which is preliminary data.</text>
</comment>
<dbReference type="Pfam" id="PF05048">
    <property type="entry name" value="NosD"/>
    <property type="match status" value="1"/>
</dbReference>
<organism evidence="4 5">
    <name type="scientific">Roseibacillus ishigakijimensis</name>
    <dbReference type="NCBI Taxonomy" id="454146"/>
    <lineage>
        <taxon>Bacteria</taxon>
        <taxon>Pseudomonadati</taxon>
        <taxon>Verrucomicrobiota</taxon>
        <taxon>Verrucomicrobiia</taxon>
        <taxon>Verrucomicrobiales</taxon>
        <taxon>Verrucomicrobiaceae</taxon>
        <taxon>Roseibacillus</taxon>
    </lineage>
</organism>
<dbReference type="SMART" id="SM00710">
    <property type="entry name" value="PbH1"/>
    <property type="match status" value="28"/>
</dbReference>
<feature type="compositionally biased region" description="Polar residues" evidence="2">
    <location>
        <begin position="3075"/>
        <end position="3088"/>
    </location>
</feature>
<dbReference type="InterPro" id="IPR012334">
    <property type="entry name" value="Pectin_lyas_fold"/>
</dbReference>
<evidence type="ECO:0000259" key="3">
    <source>
        <dbReference type="SMART" id="SM00722"/>
    </source>
</evidence>
<dbReference type="InterPro" id="IPR006626">
    <property type="entry name" value="PbH1"/>
</dbReference>
<evidence type="ECO:0000313" key="5">
    <source>
        <dbReference type="Proteomes" id="UP000604083"/>
    </source>
</evidence>
<gene>
    <name evidence="4" type="ORF">JIN78_00605</name>
</gene>
<accession>A0A934RNG3</accession>
<dbReference type="SMART" id="SM00722">
    <property type="entry name" value="CASH"/>
    <property type="match status" value="3"/>
</dbReference>
<dbReference type="InterPro" id="IPR006633">
    <property type="entry name" value="Carb-bd_sugar_hydrolysis-dom"/>
</dbReference>
<feature type="domain" description="Carbohydrate-binding/sugar hydrolysis" evidence="3">
    <location>
        <begin position="1138"/>
        <end position="1286"/>
    </location>
</feature>
<dbReference type="SUPFAM" id="SSF51126">
    <property type="entry name" value="Pectin lyase-like"/>
    <property type="match status" value="9"/>
</dbReference>
<protein>
    <submittedName>
        <fullName evidence="4">Right-handed parallel beta-helix repeat-containing protein</fullName>
    </submittedName>
</protein>
<dbReference type="PANTHER" id="PTHR22990:SF15">
    <property type="entry name" value="F-BOX ONLY PROTEIN 10"/>
    <property type="match status" value="1"/>
</dbReference>
<keyword evidence="1" id="KW-0677">Repeat</keyword>
<dbReference type="InterPro" id="IPR039448">
    <property type="entry name" value="Beta_helix"/>
</dbReference>
<dbReference type="Proteomes" id="UP000604083">
    <property type="component" value="Unassembled WGS sequence"/>
</dbReference>
<dbReference type="RefSeq" id="WP_200389977.1">
    <property type="nucleotide sequence ID" value="NZ_JAENIO010000001.1"/>
</dbReference>
<reference evidence="4" key="1">
    <citation type="submission" date="2021-01" db="EMBL/GenBank/DDBJ databases">
        <title>Modified the classification status of verrucomicrobia.</title>
        <authorList>
            <person name="Feng X."/>
        </authorList>
    </citation>
    <scope>NUCLEOTIDE SEQUENCE</scope>
    <source>
        <strain evidence="4">KCTC 12986</strain>
    </source>
</reference>
<feature type="domain" description="Carbohydrate-binding/sugar hydrolysis" evidence="3">
    <location>
        <begin position="31"/>
        <end position="169"/>
    </location>
</feature>
<evidence type="ECO:0000313" key="4">
    <source>
        <dbReference type="EMBL" id="MBK1832543.1"/>
    </source>
</evidence>
<dbReference type="InterPro" id="IPR011050">
    <property type="entry name" value="Pectin_lyase_fold/virulence"/>
</dbReference>
<dbReference type="PANTHER" id="PTHR22990">
    <property type="entry name" value="F-BOX ONLY PROTEIN"/>
    <property type="match status" value="1"/>
</dbReference>
<feature type="region of interest" description="Disordered" evidence="2">
    <location>
        <begin position="3072"/>
        <end position="3091"/>
    </location>
</feature>
<keyword evidence="5" id="KW-1185">Reference proteome</keyword>
<evidence type="ECO:0000256" key="2">
    <source>
        <dbReference type="SAM" id="MobiDB-lite"/>
    </source>
</evidence>
<dbReference type="InterPro" id="IPR007742">
    <property type="entry name" value="NosD_dom"/>
</dbReference>
<dbReference type="EMBL" id="JAENIO010000001">
    <property type="protein sequence ID" value="MBK1832543.1"/>
    <property type="molecule type" value="Genomic_DNA"/>
</dbReference>
<proteinExistence type="predicted"/>
<name>A0A934RNG3_9BACT</name>
<dbReference type="Gene3D" id="2.160.20.10">
    <property type="entry name" value="Single-stranded right-handed beta-helix, Pectin lyase-like"/>
    <property type="match status" value="7"/>
</dbReference>
<evidence type="ECO:0000256" key="1">
    <source>
        <dbReference type="ARBA" id="ARBA00022737"/>
    </source>
</evidence>
<sequence length="3405" mass="354019">MAGFLMSGILPAEVIRVPLDQTTLPAAISAAGPGDRIELANGTYSLSGTLNINKSLTIVGESESGVIIDASGNGASWGIKVQADDVTLDTFTMRPPLVPGSVGTSGGGGYAIHAQFDAGIPQAHKNLTLANITIRDGNRSSFDVNGYDGVTLTNLTATGNAVGNGIQVSGCTDVIMTGCEVSGNAWGAIAVYVSKPGQLNRPSSNVVFDFTANPDLEGIFYIEDQDGLTNSGIAVDGASHKVVGKGSTTQHLFLNTGDEDDAFALMDAIEARFPTSLAAYDLATGHLIVNPAGEAGVIQAAIDAAEEGDVIALPAGIFTEELVIDKRISLRGALAGKSAGIVTDSLWNDEQNRTILDGGIIVRAAQAGVDGIDIRNGRGYGSRKVGIAVEAERVSIRNVFISDVYVASESNYDGLVTTPSTNHLLFADSTVLSCWRPIYLNPGDGHVVAGNFLEGPSGSGVGIGSDGLSSFSLVSNRITGFTEGWGSSAVGQNVRARNNDLDGNFIAVGQYSGDPIDARENLWDKPTGPDENDVLGSVDAADHYTTASQVTNQPITNSRTGVAYSLIQDAHNAAAPGDTILVGDGTYVEDLLLSKQVSLQGSGPDTCILSGAIGGGQATVRIETSEVSVSGLTITREGNNPTDWNDSSLNLAGIAIQGQGFTGIAVHDNRITGNRTGIDLNNTSGHTIRNNVIDNNHTGTILRNQTDDLLVTENFITNNRTVGILFLDASGGSNSPLQQAQNANFSNNDISGNWYGQVVDRQAGGSLPAPGGNLKNFANNWFGTTNPSFTNSNSGEPGYAVLIPVAYGGSAEAPASSQPDFAGPASANLTIVPLFTDGTDTDIDSGNGWGIYGFQGEATSVGTPVYNVTQDTHHATLERAIAAAVAGDELALSGTFTLSTTVTLDKELVLNGDHDNEGTNALITGTADALFHFGAGSDSSEIKNLDFDATGVTALSFEPNLSGLSITDSTFANLTAPATFPQGVIATVSTNDTSNTNGWMVENGAFVTFTGNTWGSGNTADITLLAPASSSDAIHYGAPYDTPGLFPQEGSLVALAQANDGANIVDQRGIVSLNLTQSRGYTTIQNAIDETDSADTVEVYPGTYVENVVTTVPVTLRQATGTMGVVTIAPATGIGVDLADGIDAATRSILQDVTIQGPGSSGISAGSFVTVANVTSSGFTYGINIREGQDVCLENSRFDQNTSAGLKIPSTVSLTGLKIGGCNFDNNQFGFYADANKSAEPDLGDVLISGSSFSDNSEKGIYLERLSNAVFSGLQIVGNGQGNTAYPGMGIDLNLKWKAYSNITIKDTFFSGNGFDNDPVNYNPQGALGIKARDDGPNYGSKSASIDNLTIINNVFEDNGMGLTLGEPGQDNPTPTTLTIVYNKFLGDQEKSLANHNVSPVEAGLNYWGSATGPAAGTISGAVDIAPFYTSYDSTNWPTENGLEGLDAPVVNLSQTTYHDTIQEGIDAAVPGDTLHLKGTFGPSSTIELDKPLTIDGDGDSDGNKALVIGSFGSPAGYFLHATASSAGSTLKNIAFEKSDKNGTQNLIYVGGDDLTFDALNFDGQYETGDGEVSRAFEVAGGATGLTISHSTFDKLRQPAYINPGAEVAVTNNSTKRSKGWVIGNGAVVTFSGNTWGMENDPEESGVDTRNITSASPLVITDIALLGSNANPADPAEARYYGAPYDTPGLFPQNGSLDALVAANNGASIDDQRGIVALNTTQSLGYTTIQFAIDETIAGDTVEVYPGTYDENVITTVPVTLRKGTGTTGAVIIAPTSGNGVFLADGSDAMTRSILQDVTVQGSGGSTRGIQAGSFATLSHVISTGSRYGVELTGGEDLAIENSSFDNNTSSGLKIPSTVNVTGLTVEGSTFDGNGFGFYADADSGVQPDLDGVVITNSSFSNNTNKGIYTERLSNAVLSGLTISHNLSTGSAGISISVLHKSYANLTIKDSLFSGNTGAALVVKALGAATLSNVTICNNVFEGTNGKGLVIGENGMASPAPSGLLIKDNKFFENTDSSLENHTGTSINADFNFWGSSAGPEGNDLVGDTIGIAPFYTNYDGTNWPTVTGLSGLDAPVVNVTAMPDPTYHDTIQEGIDSATDDDVLHLKGTFNPTSTIVLNKKLTLDGDGDTTGTKARIVANSSAPASNVMRVPAASGDGSLIQNIEFELADDISKNLITIQGSDLIFTNLDFSGQWLFPSNRVSRAFEVSGGVSGLTISESTFDKLRQPAYLNPGAEVTVINNSTKRTKGWVVDNGAVVTFSGNSWGLESDPALGDADTRNITDTSSIPFTVTDIALLGHNSDPSVPRYYGAPYDTEGELPEESLTALSDLNNGALIDDQREIRVINLTETDNNLRGSTGIQFAIGRAGDNHELLVAPGTYEEFVTIDKSGLKLTSAEGKGMTTISPPAGHPGTALGTVLVTPNTDGVQLGDLDAGFTIVGFDGASSGIESAAVYFQGAHAGATVTGNCLVADGDSAFLTEYNFINSDFILSHNEFTGTTFTGGSPGGSYGDSQWTTANYPRILVAVNGPLATNVSFTNNEITGIAGNGTDHGASLVMFYDSIAGLTVRENNFGGITAGGAGTASPRSSLVLHGTGVEVENNVFSATAPIAFRTLSAVDSLKDNSFIGNNAFYTVANDFAGELDASENHWNSENGPTDEMNKLYGDVIFSPWFAASNGLPAPDLELSDLRSTLANDNIDDMEIDSPVVVSGSFHIAKGQTITVTPEGSLTVPSLTSAAGDGALEGGKLIVDRGSLTIGDPSGTSILNGSFIVFNSFGSMDITDDTTITSTGFGLTWVSDIHVAAGKTVTVEGLLSWDGCVIDSQTPTSPFNLIVADGGRLVLARSEVSDAAVTIDTGGEADIYDNLILAGSTITGSPGSDAHVYHNIIPNDLAPFPAVLMGDLTTAESGWSNVSDRIDTRNNLTLEFQQPDDVTRTLEMNAVTGLYDLYLQPGDGFKVGLDVSALTEAIDTVDAKIAYSYSLLEPWNPANPNPDYELDAPWGNMHAVSEDLEGVIGLISSGTGQSLESSSPTAEDDQVVRYLLTARSDAPDTVSGIFFRPDLHDSAIAETEFDNPASTNELSRPSGANPSEAIRLTPFTANTGRLIIDGTTPEVDYATAPTGYQAQASIGSVDVFGSGELAVREAGAPIVIHFLTADNLAGIDDEDVVVTATSGSTTLTADRSSSDLGIDDDDHTFDLAVPSVGAPSGTYSVNVEVRDRSGNVANFPLGTFTLTDEVHATVQLDGFEGAAREVTFKATDSSGAVLGTWEDVLVDFTADPMGEGNFGMVSLTSIPAGTVAISAKTDWTLRKRLSVSLTDGYGSISLTAAHDNPSDSHDGMLTAGDFDGDNIVKGTDYTLLRHVYNKVLNEEENIFPEIGDITGDGVTTRSDYDQFVINYFTVGAPE</sequence>
<dbReference type="Pfam" id="PF13229">
    <property type="entry name" value="Beta_helix"/>
    <property type="match status" value="2"/>
</dbReference>